<evidence type="ECO:0000313" key="2">
    <source>
        <dbReference type="Proteomes" id="UP000271162"/>
    </source>
</evidence>
<keyword evidence="2" id="KW-1185">Reference proteome</keyword>
<dbReference type="AlphaFoldDB" id="A0A0N4Y3P3"/>
<dbReference type="EMBL" id="UYSL01020319">
    <property type="protein sequence ID" value="VDL74036.1"/>
    <property type="molecule type" value="Genomic_DNA"/>
</dbReference>
<sequence>MISPMKYCEGTPCCSQFGIGSPQRLRFLRGGCSRCSMNTPPPRGIAISRRFIIDLLDVYDGDSRRFEMKSDFEPS</sequence>
<name>A0A0N4Y3P3_NIPBR</name>
<proteinExistence type="predicted"/>
<organism evidence="3">
    <name type="scientific">Nippostrongylus brasiliensis</name>
    <name type="common">Rat hookworm</name>
    <dbReference type="NCBI Taxonomy" id="27835"/>
    <lineage>
        <taxon>Eukaryota</taxon>
        <taxon>Metazoa</taxon>
        <taxon>Ecdysozoa</taxon>
        <taxon>Nematoda</taxon>
        <taxon>Chromadorea</taxon>
        <taxon>Rhabditida</taxon>
        <taxon>Rhabditina</taxon>
        <taxon>Rhabditomorpha</taxon>
        <taxon>Strongyloidea</taxon>
        <taxon>Heligmosomidae</taxon>
        <taxon>Nippostrongylus</taxon>
    </lineage>
</organism>
<evidence type="ECO:0000313" key="1">
    <source>
        <dbReference type="EMBL" id="VDL74036.1"/>
    </source>
</evidence>
<gene>
    <name evidence="1" type="ORF">NBR_LOCUS10447</name>
</gene>
<protein>
    <submittedName>
        <fullName evidence="1 3">Uncharacterized protein</fullName>
    </submittedName>
</protein>
<evidence type="ECO:0000313" key="3">
    <source>
        <dbReference type="WBParaSite" id="NBR_0001044601-mRNA-1"/>
    </source>
</evidence>
<reference evidence="1 2" key="2">
    <citation type="submission" date="2018-11" db="EMBL/GenBank/DDBJ databases">
        <authorList>
            <consortium name="Pathogen Informatics"/>
        </authorList>
    </citation>
    <scope>NUCLEOTIDE SEQUENCE [LARGE SCALE GENOMIC DNA]</scope>
</reference>
<dbReference type="WBParaSite" id="NBR_0001044601-mRNA-1">
    <property type="protein sequence ID" value="NBR_0001044601-mRNA-1"/>
    <property type="gene ID" value="NBR_0001044601"/>
</dbReference>
<dbReference type="Proteomes" id="UP000271162">
    <property type="component" value="Unassembled WGS sequence"/>
</dbReference>
<accession>A0A0N4Y3P3</accession>
<reference evidence="3" key="1">
    <citation type="submission" date="2017-02" db="UniProtKB">
        <authorList>
            <consortium name="WormBaseParasite"/>
        </authorList>
    </citation>
    <scope>IDENTIFICATION</scope>
</reference>